<dbReference type="PROSITE" id="PS51677">
    <property type="entry name" value="NODB"/>
    <property type="match status" value="1"/>
</dbReference>
<dbReference type="GO" id="GO:0016810">
    <property type="term" value="F:hydrolase activity, acting on carbon-nitrogen (but not peptide) bonds"/>
    <property type="evidence" value="ECO:0007669"/>
    <property type="project" value="InterPro"/>
</dbReference>
<sequence>MKRILFRFVVFAACIALIFGVFHAGAYICCLAEETRGAEYELPIIMYHHILKEKSKQGKFVVSPDEFEADLKYLKKNGYTAITADTLIRYHEDGEPLPDKPVMITFDDGYLSYLEYAVPLLEKYDMKAVVSIVGSYTDEYSKINDRCVSYAHLNWDDVNQLSNSTHTEIQNHTYDMHKISGGRNGCSKMRGEKTEHYQKVFTEDVKKMRDLIYQNTGKNADCFTYPFGFLCGESEEEIKKMGFKMSLSCSEGINKISRDSSLFKLERFNREHKRPVEKILEGKN</sequence>
<gene>
    <name evidence="4" type="ORF">H8698_08090</name>
</gene>
<dbReference type="RefSeq" id="WP_249312663.1">
    <property type="nucleotide sequence ID" value="NZ_JACRSU010000003.1"/>
</dbReference>
<protein>
    <submittedName>
        <fullName evidence="4">Polysaccharide deacetylase family protein</fullName>
    </submittedName>
</protein>
<dbReference type="Gene3D" id="3.20.20.370">
    <property type="entry name" value="Glycoside hydrolase/deacetylase"/>
    <property type="match status" value="1"/>
</dbReference>
<dbReference type="SUPFAM" id="SSF88713">
    <property type="entry name" value="Glycoside hydrolase/deacetylase"/>
    <property type="match status" value="1"/>
</dbReference>
<comment type="subcellular location">
    <subcellularLocation>
        <location evidence="1">Secreted</location>
    </subcellularLocation>
</comment>
<accession>A0A926HYZ8</accession>
<dbReference type="EMBL" id="JACRSU010000003">
    <property type="protein sequence ID" value="MBC8540933.1"/>
    <property type="molecule type" value="Genomic_DNA"/>
</dbReference>
<dbReference type="PANTHER" id="PTHR34216">
    <property type="match status" value="1"/>
</dbReference>
<dbReference type="InterPro" id="IPR002509">
    <property type="entry name" value="NODB_dom"/>
</dbReference>
<dbReference type="GO" id="GO:0005576">
    <property type="term" value="C:extracellular region"/>
    <property type="evidence" value="ECO:0007669"/>
    <property type="project" value="UniProtKB-SubCell"/>
</dbReference>
<evidence type="ECO:0000256" key="2">
    <source>
        <dbReference type="ARBA" id="ARBA00022729"/>
    </source>
</evidence>
<proteinExistence type="predicted"/>
<dbReference type="PANTHER" id="PTHR34216:SF3">
    <property type="entry name" value="POLY-BETA-1,6-N-ACETYL-D-GLUCOSAMINE N-DEACETYLASE"/>
    <property type="match status" value="1"/>
</dbReference>
<keyword evidence="5" id="KW-1185">Reference proteome</keyword>
<comment type="caution">
    <text evidence="4">The sequence shown here is derived from an EMBL/GenBank/DDBJ whole genome shotgun (WGS) entry which is preliminary data.</text>
</comment>
<evidence type="ECO:0000313" key="5">
    <source>
        <dbReference type="Proteomes" id="UP000611762"/>
    </source>
</evidence>
<dbReference type="AlphaFoldDB" id="A0A926HYZ8"/>
<evidence type="ECO:0000313" key="4">
    <source>
        <dbReference type="EMBL" id="MBC8540933.1"/>
    </source>
</evidence>
<reference evidence="4" key="1">
    <citation type="submission" date="2020-08" db="EMBL/GenBank/DDBJ databases">
        <title>Genome public.</title>
        <authorList>
            <person name="Liu C."/>
            <person name="Sun Q."/>
        </authorList>
    </citation>
    <scope>NUCLEOTIDE SEQUENCE</scope>
    <source>
        <strain evidence="4">H8</strain>
    </source>
</reference>
<evidence type="ECO:0000259" key="3">
    <source>
        <dbReference type="PROSITE" id="PS51677"/>
    </source>
</evidence>
<organism evidence="4 5">
    <name type="scientific">Congzhengia minquanensis</name>
    <dbReference type="NCBI Taxonomy" id="2763657"/>
    <lineage>
        <taxon>Bacteria</taxon>
        <taxon>Bacillati</taxon>
        <taxon>Bacillota</taxon>
        <taxon>Clostridia</taxon>
        <taxon>Eubacteriales</taxon>
        <taxon>Oscillospiraceae</taxon>
        <taxon>Congzhengia</taxon>
    </lineage>
</organism>
<feature type="domain" description="NodB homology" evidence="3">
    <location>
        <begin position="100"/>
        <end position="284"/>
    </location>
</feature>
<dbReference type="GO" id="GO:0005975">
    <property type="term" value="P:carbohydrate metabolic process"/>
    <property type="evidence" value="ECO:0007669"/>
    <property type="project" value="InterPro"/>
</dbReference>
<dbReference type="InterPro" id="IPR011330">
    <property type="entry name" value="Glyco_hydro/deAcase_b/a-brl"/>
</dbReference>
<dbReference type="CDD" id="cd10918">
    <property type="entry name" value="CE4_NodB_like_5s_6s"/>
    <property type="match status" value="1"/>
</dbReference>
<name>A0A926HYZ8_9FIRM</name>
<dbReference type="InterPro" id="IPR051398">
    <property type="entry name" value="Polysacch_Deacetylase"/>
</dbReference>
<dbReference type="Pfam" id="PF01522">
    <property type="entry name" value="Polysacc_deac_1"/>
    <property type="match status" value="1"/>
</dbReference>
<dbReference type="Proteomes" id="UP000611762">
    <property type="component" value="Unassembled WGS sequence"/>
</dbReference>
<evidence type="ECO:0000256" key="1">
    <source>
        <dbReference type="ARBA" id="ARBA00004613"/>
    </source>
</evidence>
<keyword evidence="2" id="KW-0732">Signal</keyword>